<evidence type="ECO:0000313" key="3">
    <source>
        <dbReference type="EnsemblProtists" id="EOD33839"/>
    </source>
</evidence>
<dbReference type="RefSeq" id="XP_005786268.1">
    <property type="nucleotide sequence ID" value="XM_005786211.1"/>
</dbReference>
<dbReference type="STRING" id="2903.R1FKF5"/>
<dbReference type="InterPro" id="IPR036287">
    <property type="entry name" value="Rv1873-like_sf"/>
</dbReference>
<dbReference type="InterPro" id="IPR043764">
    <property type="entry name" value="DUF5710"/>
</dbReference>
<name>A0A0D3KDK4_EMIH1</name>
<dbReference type="SUPFAM" id="SSF140736">
    <property type="entry name" value="Rv1873-like"/>
    <property type="match status" value="1"/>
</dbReference>
<dbReference type="GeneID" id="17279110"/>
<dbReference type="InterPro" id="IPR014937">
    <property type="entry name" value="DUF1810"/>
</dbReference>
<feature type="region of interest" description="Disordered" evidence="1">
    <location>
        <begin position="273"/>
        <end position="324"/>
    </location>
</feature>
<accession>A0A0D3KDK4</accession>
<dbReference type="InterPro" id="IPR027417">
    <property type="entry name" value="P-loop_NTPase"/>
</dbReference>
<reference evidence="3" key="2">
    <citation type="submission" date="2024-10" db="UniProtKB">
        <authorList>
            <consortium name="EnsemblProtists"/>
        </authorList>
    </citation>
    <scope>IDENTIFICATION</scope>
</reference>
<feature type="domain" description="DUF5710" evidence="2">
    <location>
        <begin position="220"/>
        <end position="252"/>
    </location>
</feature>
<dbReference type="Proteomes" id="UP000013827">
    <property type="component" value="Unassembled WGS sequence"/>
</dbReference>
<dbReference type="Gene3D" id="3.40.50.300">
    <property type="entry name" value="P-loop containing nucleotide triphosphate hydrolases"/>
    <property type="match status" value="1"/>
</dbReference>
<evidence type="ECO:0000313" key="4">
    <source>
        <dbReference type="Proteomes" id="UP000013827"/>
    </source>
</evidence>
<dbReference type="AlphaFoldDB" id="A0A0D3KDK4"/>
<reference evidence="4" key="1">
    <citation type="journal article" date="2013" name="Nature">
        <title>Pan genome of the phytoplankton Emiliania underpins its global distribution.</title>
        <authorList>
            <person name="Read B.A."/>
            <person name="Kegel J."/>
            <person name="Klute M.J."/>
            <person name="Kuo A."/>
            <person name="Lefebvre S.C."/>
            <person name="Maumus F."/>
            <person name="Mayer C."/>
            <person name="Miller J."/>
            <person name="Monier A."/>
            <person name="Salamov A."/>
            <person name="Young J."/>
            <person name="Aguilar M."/>
            <person name="Claverie J.M."/>
            <person name="Frickenhaus S."/>
            <person name="Gonzalez K."/>
            <person name="Herman E.K."/>
            <person name="Lin Y.C."/>
            <person name="Napier J."/>
            <person name="Ogata H."/>
            <person name="Sarno A.F."/>
            <person name="Shmutz J."/>
            <person name="Schroeder D."/>
            <person name="de Vargas C."/>
            <person name="Verret F."/>
            <person name="von Dassow P."/>
            <person name="Valentin K."/>
            <person name="Van de Peer Y."/>
            <person name="Wheeler G."/>
            <person name="Dacks J.B."/>
            <person name="Delwiche C.F."/>
            <person name="Dyhrman S.T."/>
            <person name="Glockner G."/>
            <person name="John U."/>
            <person name="Richards T."/>
            <person name="Worden A.Z."/>
            <person name="Zhang X."/>
            <person name="Grigoriev I.V."/>
            <person name="Allen A.E."/>
            <person name="Bidle K."/>
            <person name="Borodovsky M."/>
            <person name="Bowler C."/>
            <person name="Brownlee C."/>
            <person name="Cock J.M."/>
            <person name="Elias M."/>
            <person name="Gladyshev V.N."/>
            <person name="Groth M."/>
            <person name="Guda C."/>
            <person name="Hadaegh A."/>
            <person name="Iglesias-Rodriguez M.D."/>
            <person name="Jenkins J."/>
            <person name="Jones B.M."/>
            <person name="Lawson T."/>
            <person name="Leese F."/>
            <person name="Lindquist E."/>
            <person name="Lobanov A."/>
            <person name="Lomsadze A."/>
            <person name="Malik S.B."/>
            <person name="Marsh M.E."/>
            <person name="Mackinder L."/>
            <person name="Mock T."/>
            <person name="Mueller-Roeber B."/>
            <person name="Pagarete A."/>
            <person name="Parker M."/>
            <person name="Probert I."/>
            <person name="Quesneville H."/>
            <person name="Raines C."/>
            <person name="Rensing S.A."/>
            <person name="Riano-Pachon D.M."/>
            <person name="Richier S."/>
            <person name="Rokitta S."/>
            <person name="Shiraiwa Y."/>
            <person name="Soanes D.M."/>
            <person name="van der Giezen M."/>
            <person name="Wahlund T.M."/>
            <person name="Williams B."/>
            <person name="Wilson W."/>
            <person name="Wolfe G."/>
            <person name="Wurch L.L."/>
        </authorList>
    </citation>
    <scope>NUCLEOTIDE SEQUENCE</scope>
</reference>
<dbReference type="PaxDb" id="2903-EOD33839"/>
<dbReference type="SUPFAM" id="SSF52540">
    <property type="entry name" value="P-loop containing nucleoside triphosphate hydrolases"/>
    <property type="match status" value="1"/>
</dbReference>
<dbReference type="Gene3D" id="1.25.40.380">
    <property type="entry name" value="Protein of unknown function DUF1810"/>
    <property type="match status" value="1"/>
</dbReference>
<feature type="region of interest" description="Disordered" evidence="1">
    <location>
        <begin position="50"/>
        <end position="70"/>
    </location>
</feature>
<proteinExistence type="predicted"/>
<organism evidence="3 4">
    <name type="scientific">Emiliania huxleyi (strain CCMP1516)</name>
    <dbReference type="NCBI Taxonomy" id="280463"/>
    <lineage>
        <taxon>Eukaryota</taxon>
        <taxon>Haptista</taxon>
        <taxon>Haptophyta</taxon>
        <taxon>Prymnesiophyceae</taxon>
        <taxon>Isochrysidales</taxon>
        <taxon>Noelaerhabdaceae</taxon>
        <taxon>Emiliania</taxon>
    </lineage>
</organism>
<keyword evidence="4" id="KW-1185">Reference proteome</keyword>
<dbReference type="PROSITE" id="PS51257">
    <property type="entry name" value="PROKAR_LIPOPROTEIN"/>
    <property type="match status" value="1"/>
</dbReference>
<evidence type="ECO:0000259" key="2">
    <source>
        <dbReference type="Pfam" id="PF18974"/>
    </source>
</evidence>
<dbReference type="EnsemblProtists" id="EOD33839">
    <property type="protein sequence ID" value="EOD33839"/>
    <property type="gene ID" value="EMIHUDRAFT_111522"/>
</dbReference>
<feature type="compositionally biased region" description="Gly residues" evidence="1">
    <location>
        <begin position="273"/>
        <end position="320"/>
    </location>
</feature>
<dbReference type="Pfam" id="PF18974">
    <property type="entry name" value="DUF5710"/>
    <property type="match status" value="1"/>
</dbReference>
<protein>
    <recommendedName>
        <fullName evidence="2">DUF5710 domain-containing protein</fullName>
    </recommendedName>
</protein>
<sequence>MNEPKRQRASASEASRGPLVVAITGASCSGKTTLARLLVQRLARTVSVEHVEQDNHRRRSSHNRLPDGRKTWEGPQFTDFAKLHASLLDARSCCACVVVDGYLLLDCLPETRQLFDHIPWVECSKELVATRRQARKNGRGDFPTQCYRDAREYVEAAVWPAHEAYVSRVEGMSACERLPAGEGEDQRLQRALRLFDGWLGERSHAAAPSGGGGVRARGARQYIECPYKHKEAAKALGARWDAGQKRWYAPSDLGPAQRGSLLAAARRGWARVGGGGGGGSGGGSGGSGSGSGGNGGSGGSGGGGGSGGSGGSGGGGGGGVAALSPEQRPSALDLAVRAQAQARCGYAHALAEIQAGRKRSCWIWWIWPAYSKVRTTGKPEYSLHDAGAALAWLHHPTLGPRLLEITRAAVHLLEKGAPSTTVFGSAVDADKFHESVSLFAVASGGHPAAHAEGNALCLAALRALGRPIHAETARHAAAGPLAAVPP</sequence>
<dbReference type="HOGENOM" id="CLU_561948_0_0_1"/>
<dbReference type="KEGG" id="ehx:EMIHUDRAFT_111522"/>
<evidence type="ECO:0000256" key="1">
    <source>
        <dbReference type="SAM" id="MobiDB-lite"/>
    </source>
</evidence>
<dbReference type="Pfam" id="PF08837">
    <property type="entry name" value="DUF1810"/>
    <property type="match status" value="1"/>
</dbReference>